<dbReference type="SUPFAM" id="SSF56672">
    <property type="entry name" value="DNA/RNA polymerases"/>
    <property type="match status" value="1"/>
</dbReference>
<evidence type="ECO:0000313" key="3">
    <source>
        <dbReference type="Proteomes" id="UP000472262"/>
    </source>
</evidence>
<dbReference type="Ensembl" id="ENSSGRT00000096037.1">
    <property type="protein sequence ID" value="ENSSGRP00000090243.1"/>
    <property type="gene ID" value="ENSSGRG00000045252.1"/>
</dbReference>
<sequence length="234" mass="26600">MPYRTEPCRAESGTRQGCPLSPMLFALSLEPLAQKIRQDQISIKDTQHAISLYADDILLYFSDFGKIPNILETFNCFGKFSGYRINWSKSSLLPLNKKAQSIVITTTIPITNQITYLGIFIRPSLKEIVHINYDKVFQKLKRDIDRWRTLVASLESIVSTVKINILPRVNFLRVLSHLVHLPGPNQSSIVPPPPAGLRSYYFIWFRTAVRLRHQASSSLPRCLVMTAQEKAANA</sequence>
<evidence type="ECO:0000313" key="2">
    <source>
        <dbReference type="Ensembl" id="ENSSGRP00000090243.1"/>
    </source>
</evidence>
<dbReference type="InParanoid" id="A0A672RLN0"/>
<reference evidence="2" key="2">
    <citation type="submission" date="2025-09" db="UniProtKB">
        <authorList>
            <consortium name="Ensembl"/>
        </authorList>
    </citation>
    <scope>IDENTIFICATION</scope>
</reference>
<reference evidence="2" key="1">
    <citation type="submission" date="2025-08" db="UniProtKB">
        <authorList>
            <consortium name="Ensembl"/>
        </authorList>
    </citation>
    <scope>IDENTIFICATION</scope>
</reference>
<proteinExistence type="predicted"/>
<organism evidence="2 3">
    <name type="scientific">Sinocyclocheilus grahami</name>
    <name type="common">Dianchi golden-line fish</name>
    <name type="synonym">Barbus grahami</name>
    <dbReference type="NCBI Taxonomy" id="75366"/>
    <lineage>
        <taxon>Eukaryota</taxon>
        <taxon>Metazoa</taxon>
        <taxon>Chordata</taxon>
        <taxon>Craniata</taxon>
        <taxon>Vertebrata</taxon>
        <taxon>Euteleostomi</taxon>
        <taxon>Actinopterygii</taxon>
        <taxon>Neopterygii</taxon>
        <taxon>Teleostei</taxon>
        <taxon>Ostariophysi</taxon>
        <taxon>Cypriniformes</taxon>
        <taxon>Cyprinidae</taxon>
        <taxon>Cyprininae</taxon>
        <taxon>Sinocyclocheilus</taxon>
    </lineage>
</organism>
<dbReference type="PANTHER" id="PTHR31635:SF196">
    <property type="entry name" value="REVERSE TRANSCRIPTASE DOMAIN-CONTAINING PROTEIN-RELATED"/>
    <property type="match status" value="1"/>
</dbReference>
<dbReference type="InterPro" id="IPR000477">
    <property type="entry name" value="RT_dom"/>
</dbReference>
<keyword evidence="3" id="KW-1185">Reference proteome</keyword>
<feature type="domain" description="Reverse transcriptase" evidence="1">
    <location>
        <begin position="1"/>
        <end position="121"/>
    </location>
</feature>
<evidence type="ECO:0000259" key="1">
    <source>
        <dbReference type="PROSITE" id="PS50878"/>
    </source>
</evidence>
<dbReference type="InterPro" id="IPR043502">
    <property type="entry name" value="DNA/RNA_pol_sf"/>
</dbReference>
<protein>
    <recommendedName>
        <fullName evidence="1">Reverse transcriptase domain-containing protein</fullName>
    </recommendedName>
</protein>
<dbReference type="Proteomes" id="UP000472262">
    <property type="component" value="Unassembled WGS sequence"/>
</dbReference>
<name>A0A672RLN0_SINGR</name>
<accession>A0A672RLN0</accession>
<dbReference type="Pfam" id="PF00078">
    <property type="entry name" value="RVT_1"/>
    <property type="match status" value="1"/>
</dbReference>
<dbReference type="AlphaFoldDB" id="A0A672RLN0"/>
<dbReference type="PANTHER" id="PTHR31635">
    <property type="entry name" value="REVERSE TRANSCRIPTASE DOMAIN-CONTAINING PROTEIN-RELATED"/>
    <property type="match status" value="1"/>
</dbReference>
<dbReference type="PROSITE" id="PS50878">
    <property type="entry name" value="RT_POL"/>
    <property type="match status" value="1"/>
</dbReference>
<dbReference type="OMA" id="RAHRCES"/>